<feature type="compositionally biased region" description="Polar residues" evidence="1">
    <location>
        <begin position="113"/>
        <end position="122"/>
    </location>
</feature>
<protein>
    <submittedName>
        <fullName evidence="2">Uncharacterized protein</fullName>
    </submittedName>
</protein>
<dbReference type="Proteomes" id="UP000494106">
    <property type="component" value="Unassembled WGS sequence"/>
</dbReference>
<comment type="caution">
    <text evidence="2">The sequence shown here is derived from an EMBL/GenBank/DDBJ whole genome shotgun (WGS) entry which is preliminary data.</text>
</comment>
<dbReference type="AlphaFoldDB" id="A0A8S1B6E3"/>
<accession>A0A8S1B6E3</accession>
<sequence length="122" mass="13760">MHTKSFSYFSTESILEASGDVDAGASIPTARFDDVTVVARTHRHRTRVYRARRRSDERTVQVTDTDDAPEGWGRRGGRLTATRRWPPPWCWAARPRPPCLTPPRPPLPGNAHISYSSLHPIS</sequence>
<evidence type="ECO:0000256" key="1">
    <source>
        <dbReference type="SAM" id="MobiDB-lite"/>
    </source>
</evidence>
<keyword evidence="3" id="KW-1185">Reference proteome</keyword>
<reference evidence="2 3" key="1">
    <citation type="submission" date="2020-04" db="EMBL/GenBank/DDBJ databases">
        <authorList>
            <person name="Wallbank WR R."/>
            <person name="Pardo Diaz C."/>
            <person name="Kozak K."/>
            <person name="Martin S."/>
            <person name="Jiggins C."/>
            <person name="Moest M."/>
            <person name="Warren A I."/>
            <person name="Byers J.R.P. K."/>
            <person name="Montejo-Kovacevich G."/>
            <person name="Yen C E."/>
        </authorList>
    </citation>
    <scope>NUCLEOTIDE SEQUENCE [LARGE SCALE GENOMIC DNA]</scope>
</reference>
<gene>
    <name evidence="2" type="ORF">APLA_LOCUS14114</name>
</gene>
<evidence type="ECO:0000313" key="2">
    <source>
        <dbReference type="EMBL" id="CAB3253452.1"/>
    </source>
</evidence>
<organism evidence="2 3">
    <name type="scientific">Arctia plantaginis</name>
    <name type="common">Wood tiger moth</name>
    <name type="synonym">Phalaena plantaginis</name>
    <dbReference type="NCBI Taxonomy" id="874455"/>
    <lineage>
        <taxon>Eukaryota</taxon>
        <taxon>Metazoa</taxon>
        <taxon>Ecdysozoa</taxon>
        <taxon>Arthropoda</taxon>
        <taxon>Hexapoda</taxon>
        <taxon>Insecta</taxon>
        <taxon>Pterygota</taxon>
        <taxon>Neoptera</taxon>
        <taxon>Endopterygota</taxon>
        <taxon>Lepidoptera</taxon>
        <taxon>Glossata</taxon>
        <taxon>Ditrysia</taxon>
        <taxon>Noctuoidea</taxon>
        <taxon>Erebidae</taxon>
        <taxon>Arctiinae</taxon>
        <taxon>Arctia</taxon>
    </lineage>
</organism>
<proteinExistence type="predicted"/>
<name>A0A8S1B6E3_ARCPL</name>
<feature type="region of interest" description="Disordered" evidence="1">
    <location>
        <begin position="101"/>
        <end position="122"/>
    </location>
</feature>
<dbReference type="EMBL" id="CADEBC010000561">
    <property type="protein sequence ID" value="CAB3253452.1"/>
    <property type="molecule type" value="Genomic_DNA"/>
</dbReference>
<evidence type="ECO:0000313" key="3">
    <source>
        <dbReference type="Proteomes" id="UP000494106"/>
    </source>
</evidence>
<feature type="region of interest" description="Disordered" evidence="1">
    <location>
        <begin position="52"/>
        <end position="79"/>
    </location>
</feature>